<evidence type="ECO:0000259" key="1">
    <source>
        <dbReference type="Pfam" id="PF00076"/>
    </source>
</evidence>
<sequence length="73" mass="8494">MFSKYGSISDVYIPLDYHTREPRGFAYIQYPCCQHQAASSSPWICFISSIRQIDVVTFTLCFILMKNVFKSRS</sequence>
<dbReference type="Gene3D" id="3.30.70.330">
    <property type="match status" value="1"/>
</dbReference>
<dbReference type="InterPro" id="IPR000504">
    <property type="entry name" value="RRM_dom"/>
</dbReference>
<dbReference type="InterPro" id="IPR012677">
    <property type="entry name" value="Nucleotide-bd_a/b_plait_sf"/>
</dbReference>
<organism evidence="2 3">
    <name type="scientific">Holothuria leucospilota</name>
    <name type="common">Black long sea cucumber</name>
    <name type="synonym">Mertensiothuria leucospilota</name>
    <dbReference type="NCBI Taxonomy" id="206669"/>
    <lineage>
        <taxon>Eukaryota</taxon>
        <taxon>Metazoa</taxon>
        <taxon>Echinodermata</taxon>
        <taxon>Eleutherozoa</taxon>
        <taxon>Echinozoa</taxon>
        <taxon>Holothuroidea</taxon>
        <taxon>Aspidochirotacea</taxon>
        <taxon>Aspidochirotida</taxon>
        <taxon>Holothuriidae</taxon>
        <taxon>Holothuria</taxon>
    </lineage>
</organism>
<dbReference type="SUPFAM" id="SSF54928">
    <property type="entry name" value="RNA-binding domain, RBD"/>
    <property type="match status" value="1"/>
</dbReference>
<gene>
    <name evidence="2" type="ORF">HOLleu_33525</name>
</gene>
<dbReference type="Proteomes" id="UP001152320">
    <property type="component" value="Chromosome 17"/>
</dbReference>
<comment type="caution">
    <text evidence="2">The sequence shown here is derived from an EMBL/GenBank/DDBJ whole genome shotgun (WGS) entry which is preliminary data.</text>
</comment>
<evidence type="ECO:0000313" key="2">
    <source>
        <dbReference type="EMBL" id="KAJ8025853.1"/>
    </source>
</evidence>
<dbReference type="EMBL" id="JAIZAY010000017">
    <property type="protein sequence ID" value="KAJ8025853.1"/>
    <property type="molecule type" value="Genomic_DNA"/>
</dbReference>
<dbReference type="OrthoDB" id="439808at2759"/>
<accession>A0A9Q0YNV7</accession>
<name>A0A9Q0YNV7_HOLLE</name>
<dbReference type="Pfam" id="PF00076">
    <property type="entry name" value="RRM_1"/>
    <property type="match status" value="1"/>
</dbReference>
<dbReference type="AlphaFoldDB" id="A0A9Q0YNV7"/>
<proteinExistence type="predicted"/>
<keyword evidence="3" id="KW-1185">Reference proteome</keyword>
<dbReference type="GO" id="GO:0003723">
    <property type="term" value="F:RNA binding"/>
    <property type="evidence" value="ECO:0007669"/>
    <property type="project" value="InterPro"/>
</dbReference>
<protein>
    <submittedName>
        <fullName evidence="2">Serine/arginine-rich splicing factor 10</fullName>
    </submittedName>
</protein>
<evidence type="ECO:0000313" key="3">
    <source>
        <dbReference type="Proteomes" id="UP001152320"/>
    </source>
</evidence>
<feature type="domain" description="RRM" evidence="1">
    <location>
        <begin position="1"/>
        <end position="30"/>
    </location>
</feature>
<reference evidence="2" key="1">
    <citation type="submission" date="2021-10" db="EMBL/GenBank/DDBJ databases">
        <title>Tropical sea cucumber genome reveals ecological adaptation and Cuvierian tubules defense mechanism.</title>
        <authorList>
            <person name="Chen T."/>
        </authorList>
    </citation>
    <scope>NUCLEOTIDE SEQUENCE</scope>
    <source>
        <strain evidence="2">Nanhai2018</strain>
        <tissue evidence="2">Muscle</tissue>
    </source>
</reference>
<dbReference type="InterPro" id="IPR035979">
    <property type="entry name" value="RBD_domain_sf"/>
</dbReference>